<dbReference type="Proteomes" id="UP001139103">
    <property type="component" value="Unassembled WGS sequence"/>
</dbReference>
<organism evidence="1 2">
    <name type="scientific">Blastopirellula sediminis</name>
    <dbReference type="NCBI Taxonomy" id="2894196"/>
    <lineage>
        <taxon>Bacteria</taxon>
        <taxon>Pseudomonadati</taxon>
        <taxon>Planctomycetota</taxon>
        <taxon>Planctomycetia</taxon>
        <taxon>Pirellulales</taxon>
        <taxon>Pirellulaceae</taxon>
        <taxon>Blastopirellula</taxon>
    </lineage>
</organism>
<proteinExistence type="predicted"/>
<name>A0A9X1SIQ5_9BACT</name>
<sequence>MGQVEDVVKYWNVEEKLRPWYPMKFYGVTKISCFIDNPRIKSFHANMFHGLAERDGKEFPGCPPVYANTESPSLLTISRNASRVPKIFQPMNHLVVHESYEKTLSELPNIRLAPVEFRRLVDVEFAEGDMSWAEKWGNVDPCQLLRTLPDVPEFHQTIGRYIEVQCYRNCDAAKKYPTASPVTIVEGTPPWEEKSEMRLSAEMLEQFPIMCGSLIVSAPVYELLKEGLDPTYFVVREFDLDSCHSQ</sequence>
<dbReference type="RefSeq" id="WP_230217451.1">
    <property type="nucleotide sequence ID" value="NZ_JAJKFT010000004.1"/>
</dbReference>
<keyword evidence="2" id="KW-1185">Reference proteome</keyword>
<accession>A0A9X1SIQ5</accession>
<comment type="caution">
    <text evidence="1">The sequence shown here is derived from an EMBL/GenBank/DDBJ whole genome shotgun (WGS) entry which is preliminary data.</text>
</comment>
<reference evidence="1" key="1">
    <citation type="submission" date="2021-11" db="EMBL/GenBank/DDBJ databases">
        <title>Genome sequence.</title>
        <authorList>
            <person name="Sun Q."/>
        </authorList>
    </citation>
    <scope>NUCLEOTIDE SEQUENCE</scope>
    <source>
        <strain evidence="1">JC732</strain>
    </source>
</reference>
<protein>
    <submittedName>
        <fullName evidence="1">Uncharacterized protein</fullName>
    </submittedName>
</protein>
<gene>
    <name evidence="1" type="ORF">LOC68_07850</name>
</gene>
<dbReference type="EMBL" id="JAJKFT010000004">
    <property type="protein sequence ID" value="MCC9628304.1"/>
    <property type="molecule type" value="Genomic_DNA"/>
</dbReference>
<dbReference type="AlphaFoldDB" id="A0A9X1SIQ5"/>
<evidence type="ECO:0000313" key="1">
    <source>
        <dbReference type="EMBL" id="MCC9628304.1"/>
    </source>
</evidence>
<evidence type="ECO:0000313" key="2">
    <source>
        <dbReference type="Proteomes" id="UP001139103"/>
    </source>
</evidence>